<gene>
    <name evidence="2" type="ORF">EFL26_01460</name>
</gene>
<dbReference type="AlphaFoldDB" id="A0A3N0GZA2"/>
<feature type="transmembrane region" description="Helical" evidence="1">
    <location>
        <begin position="319"/>
        <end position="339"/>
    </location>
</feature>
<dbReference type="RefSeq" id="WP_123221100.1">
    <property type="nucleotide sequence ID" value="NZ_RJSF01000003.1"/>
</dbReference>
<dbReference type="EMBL" id="RJSF01000003">
    <property type="protein sequence ID" value="RNM17480.1"/>
    <property type="molecule type" value="Genomic_DNA"/>
</dbReference>
<feature type="transmembrane region" description="Helical" evidence="1">
    <location>
        <begin position="297"/>
        <end position="314"/>
    </location>
</feature>
<feature type="transmembrane region" description="Helical" evidence="1">
    <location>
        <begin position="194"/>
        <end position="212"/>
    </location>
</feature>
<keyword evidence="3" id="KW-1185">Reference proteome</keyword>
<reference evidence="2 3" key="1">
    <citation type="submission" date="2018-11" db="EMBL/GenBank/DDBJ databases">
        <authorList>
            <person name="Li F."/>
        </authorList>
    </citation>
    <scope>NUCLEOTIDE SEQUENCE [LARGE SCALE GENOMIC DNA]</scope>
    <source>
        <strain evidence="2 3">Gsoil 818</strain>
    </source>
</reference>
<protein>
    <submittedName>
        <fullName evidence="2">Uncharacterized protein</fullName>
    </submittedName>
</protein>
<feature type="transmembrane region" description="Helical" evidence="1">
    <location>
        <begin position="415"/>
        <end position="438"/>
    </location>
</feature>
<feature type="transmembrane region" description="Helical" evidence="1">
    <location>
        <begin position="62"/>
        <end position="83"/>
    </location>
</feature>
<sequence>MAIAWPILVALALFGWGLVASAAAKRWSGVDLDAAADALPLGIATYLAIAGGALALDVHTRWFTTAMVLAGLAATAVTLVRRARLGSLRLSPRTVVAAALIGLLLAIALWRAARFLWNPCDDDPAYLYLVRRMTESGNLLDPSNLRRATSLGGMSSLQAMFLGNMDDSALPLADLFLGPLLVLVQLWRTSAGGWSRLGIVGAVGIALLPASLGVKNTSPAILAIGFALAAYRLALRTRTYCERHEGAGGVEYLETTGSRPRIPVVVHGNQPAARARLVLGAATGLVVAAAGTMRPQFALALFPFAILAALLPLAPRPSVYSVTGLALGGAVVLTGWMVASWRAVGTPMFPLLGGNVDPAWPVRPDVAGPTVTDVLGNVLDVLTSQIGLALLLGGAALVGVRWTGTSGLSGRSIQWAARIYVLAVAANVLVLAVLGTLWWGAGTLFTFQRFWMPIAVATALFPLAVLNQGSFFGMRAALMKGVAFAAAAAVTVGPGAWHVDLSDLVSSTASGQTLRALATDRHERVDADYNEVSRMIEPGSKGPGVC</sequence>
<name>A0A3N0GZA2_9ACTN</name>
<organism evidence="2 3">
    <name type="scientific">Nocardioides pocheonensis</name>
    <dbReference type="NCBI Taxonomy" id="661485"/>
    <lineage>
        <taxon>Bacteria</taxon>
        <taxon>Bacillati</taxon>
        <taxon>Actinomycetota</taxon>
        <taxon>Actinomycetes</taxon>
        <taxon>Propionibacteriales</taxon>
        <taxon>Nocardioidaceae</taxon>
        <taxon>Nocardioides</taxon>
    </lineage>
</organism>
<keyword evidence="1" id="KW-0812">Transmembrane</keyword>
<evidence type="ECO:0000256" key="1">
    <source>
        <dbReference type="SAM" id="Phobius"/>
    </source>
</evidence>
<keyword evidence="1" id="KW-0472">Membrane</keyword>
<feature type="transmembrane region" description="Helical" evidence="1">
    <location>
        <begin position="450"/>
        <end position="466"/>
    </location>
</feature>
<keyword evidence="1" id="KW-1133">Transmembrane helix</keyword>
<proteinExistence type="predicted"/>
<evidence type="ECO:0000313" key="3">
    <source>
        <dbReference type="Proteomes" id="UP000279994"/>
    </source>
</evidence>
<feature type="transmembrane region" description="Helical" evidence="1">
    <location>
        <begin position="382"/>
        <end position="403"/>
    </location>
</feature>
<feature type="transmembrane region" description="Helical" evidence="1">
    <location>
        <begin position="275"/>
        <end position="291"/>
    </location>
</feature>
<comment type="caution">
    <text evidence="2">The sequence shown here is derived from an EMBL/GenBank/DDBJ whole genome shotgun (WGS) entry which is preliminary data.</text>
</comment>
<accession>A0A3N0GZA2</accession>
<feature type="transmembrane region" description="Helical" evidence="1">
    <location>
        <begin position="95"/>
        <end position="113"/>
    </location>
</feature>
<dbReference type="Proteomes" id="UP000279994">
    <property type="component" value="Unassembled WGS sequence"/>
</dbReference>
<feature type="transmembrane region" description="Helical" evidence="1">
    <location>
        <begin position="218"/>
        <end position="235"/>
    </location>
</feature>
<evidence type="ECO:0000313" key="2">
    <source>
        <dbReference type="EMBL" id="RNM17480.1"/>
    </source>
</evidence>